<reference evidence="3 4" key="1">
    <citation type="submission" date="2020-08" db="EMBL/GenBank/DDBJ databases">
        <title>Cohnella phylogeny.</title>
        <authorList>
            <person name="Dunlap C."/>
        </authorList>
    </citation>
    <scope>NUCLEOTIDE SEQUENCE [LARGE SCALE GENOMIC DNA]</scope>
    <source>
        <strain evidence="3 4">CBP 2801</strain>
    </source>
</reference>
<sequence length="1638" mass="175913">MLFSFMNTLAKSALCALLLGASAGIVVAGGTRASAEEPPSSLTPIHDTFDDGQLPQGWVVKPPAGEPETTATVTDGKLHVANAGTGKQVTISRMVNSEALAGKVLFQYDLDVVKNSRYSICMPALFSDSSNFVSASQVLMAEDTITVSSGSGDQTAPFRTQEGHDYTIQYVLDYDAKTFDLLITDNTDGSVFGKTGLSFKSAAADKLEKLDFWIGSKAGYPGEYDIDNVTLKPYTAGGEVPIDDLADVKAKIGNAAVFSVGSPIVYLDGERTVLEDAQDIPASVGGEISLPKAYATGQAGASGMISAADLQAMGKTVFDDGSGLVSVSDAPIFDATADAALLARLSALFGLFVSPEGGGSGNGTFASPFHSIEQARDKIRDMKADKGLPVDGMTVFLRGGDYRRTTSVSFDARDSGTSSSPIVYTSYPSEQAHLTGSADLAGAEPQPVTDPAILGRIPEQARDQVVQIDLKQLGITDYGQITPTNPFTSGTYSPPELFVDGERQTLARWPNEGDFALTGAIVSKDDKTTTFQFPDDRLQRWSQATDVWFQGFWTWDWYDDSLQLLSRDTDNRTVTVNNPSYGVSSGKRFYAFNLLEELDETGEWYLDRATGILYYDPPYGLDGAGMRLSLTTAPLLSLNNTSNVSFERLTLEESRGTGILMNHTDHVRIAGSTLRNLGQQGVVVSGAADSGVLSSDIHDIGKGGVQLDGGDMQTLTYGNDYVKNSNLYRTSELIRTNIQPVKVTGVGNVVSNNLFHDIPHQAIGYEGNEHVFENNEVYNVLKETGDAGAFYTYGSWSYYNDTIRNNVFHDIAGPGTDDTYSVYLDGYTSGQNVLGNLFYNVSKPILVNGGRDNKVKNNVILNSKQSILGNDYSDDNADLSTLLPYQRLMQVPYNTGIWAEKYPLLAGILDDNPTYPKYNVVTDNYIYGSPAPAIHDKIVQYGTVEKNTVEQQAPAFSDLSDLDGLHGLQTSAMGIRPDSFRQEFKPVNDFRLFYPRNGASDVQVNTGKLIWGRADGADEYRVIVATDPELQNVVIDKTVMATKLAVPELEYGGKTYYWKVEARSGSATYRGSKWDRDGVFSFATSEKETVDTANLEKAIQKAQNVYDSSEEGAAPGQYASGSKVELQQAIGEATDLTNNPDATQSAIDAETAALEQAVAAFGAKRNVQILTLGGLIGDTAKWVTPDRTALSLSDDGREMTFHSASGNAIVAGTKDPVHNYQLLKFNATLNLQTGWQGFGIRASAPDAVAWSGTSYLIVVSGTAIELHRFGAHNETISMIPNTYLESGRSYDIEFGAVDTPVGVRVLMRVDGQDVVDYLDHEYAITGEGSFVLYDAGQTGITVGAVDLPVPSWAEGSELAASDVKPNEVQLSWPAAANGGDVAAYRIRNGDSVVATVSGSENGYLVTGLAPGTEYTFKVEAANAAGQWSPSGLSLTVETAASGCETCEPPAKPVLSSDNGYDTGLQDGSYTVTMNLWWGTNGSTYKLYENGVLIDTQTLNENSPNAQTASTAISGKPNGTYTYTCEIANSGGATSCDPIAVKVTDANPGKPVLSDDNWDGNGDYRITANLWWGTNATFFKLYENGELISEQPLEARTPGAQTASADVRGKQPGTYTYECEWINDAGVTKSDTLVVQVTR</sequence>
<comment type="caution">
    <text evidence="3">The sequence shown here is derived from an EMBL/GenBank/DDBJ whole genome shotgun (WGS) entry which is preliminary data.</text>
</comment>
<evidence type="ECO:0000313" key="4">
    <source>
        <dbReference type="Proteomes" id="UP000564644"/>
    </source>
</evidence>
<dbReference type="PROSITE" id="PS50853">
    <property type="entry name" value="FN3"/>
    <property type="match status" value="1"/>
</dbReference>
<dbReference type="CDD" id="cd00063">
    <property type="entry name" value="FN3"/>
    <property type="match status" value="1"/>
</dbReference>
<dbReference type="Gene3D" id="2.160.20.10">
    <property type="entry name" value="Single-stranded right-handed beta-helix, Pectin lyase-like"/>
    <property type="match status" value="2"/>
</dbReference>
<protein>
    <submittedName>
        <fullName evidence="3">Right-handed parallel beta-helix repeat-containing protein</fullName>
    </submittedName>
</protein>
<dbReference type="SUPFAM" id="SSF49265">
    <property type="entry name" value="Fibronectin type III"/>
    <property type="match status" value="1"/>
</dbReference>
<dbReference type="RefSeq" id="WP_185127165.1">
    <property type="nucleotide sequence ID" value="NZ_JACJVO010000001.1"/>
</dbReference>
<keyword evidence="4" id="KW-1185">Reference proteome</keyword>
<dbReference type="InterPro" id="IPR039448">
    <property type="entry name" value="Beta_helix"/>
</dbReference>
<gene>
    <name evidence="3" type="ORF">H7C18_01160</name>
</gene>
<dbReference type="Pfam" id="PF13229">
    <property type="entry name" value="Beta_helix"/>
    <property type="match status" value="2"/>
</dbReference>
<dbReference type="Pfam" id="PF00041">
    <property type="entry name" value="fn3"/>
    <property type="match status" value="1"/>
</dbReference>
<dbReference type="SMART" id="SM00060">
    <property type="entry name" value="FN3"/>
    <property type="match status" value="1"/>
</dbReference>
<dbReference type="SUPFAM" id="SSF51126">
    <property type="entry name" value="Pectin lyase-like"/>
    <property type="match status" value="1"/>
</dbReference>
<feature type="chain" id="PRO_5039585725" evidence="1">
    <location>
        <begin position="29"/>
        <end position="1638"/>
    </location>
</feature>
<feature type="domain" description="Fibronectin type-III" evidence="2">
    <location>
        <begin position="1354"/>
        <end position="1441"/>
    </location>
</feature>
<dbReference type="InterPro" id="IPR012334">
    <property type="entry name" value="Pectin_lyas_fold"/>
</dbReference>
<dbReference type="InterPro" id="IPR036116">
    <property type="entry name" value="FN3_sf"/>
</dbReference>
<evidence type="ECO:0000256" key="1">
    <source>
        <dbReference type="SAM" id="SignalP"/>
    </source>
</evidence>
<proteinExistence type="predicted"/>
<dbReference type="EMBL" id="JACJVO010000001">
    <property type="protein sequence ID" value="MBB6729504.1"/>
    <property type="molecule type" value="Genomic_DNA"/>
</dbReference>
<name>A0A7X0VT52_9BACL</name>
<dbReference type="InterPro" id="IPR013783">
    <property type="entry name" value="Ig-like_fold"/>
</dbReference>
<evidence type="ECO:0000313" key="3">
    <source>
        <dbReference type="EMBL" id="MBB6729504.1"/>
    </source>
</evidence>
<dbReference type="PANTHER" id="PTHR36453">
    <property type="entry name" value="SECRETED PROTEIN-RELATED"/>
    <property type="match status" value="1"/>
</dbReference>
<keyword evidence="1" id="KW-0732">Signal</keyword>
<dbReference type="Proteomes" id="UP000564644">
    <property type="component" value="Unassembled WGS sequence"/>
</dbReference>
<dbReference type="InterPro" id="IPR011050">
    <property type="entry name" value="Pectin_lyase_fold/virulence"/>
</dbReference>
<evidence type="ECO:0000259" key="2">
    <source>
        <dbReference type="PROSITE" id="PS50853"/>
    </source>
</evidence>
<dbReference type="InterPro" id="IPR003961">
    <property type="entry name" value="FN3_dom"/>
</dbReference>
<organism evidence="3 4">
    <name type="scientific">Cohnella zeiphila</name>
    <dbReference type="NCBI Taxonomy" id="2761120"/>
    <lineage>
        <taxon>Bacteria</taxon>
        <taxon>Bacillati</taxon>
        <taxon>Bacillota</taxon>
        <taxon>Bacilli</taxon>
        <taxon>Bacillales</taxon>
        <taxon>Paenibacillaceae</taxon>
        <taxon>Cohnella</taxon>
    </lineage>
</organism>
<dbReference type="Gene3D" id="2.60.40.10">
    <property type="entry name" value="Immunoglobulins"/>
    <property type="match status" value="4"/>
</dbReference>
<dbReference type="InterPro" id="IPR006626">
    <property type="entry name" value="PbH1"/>
</dbReference>
<feature type="signal peptide" evidence="1">
    <location>
        <begin position="1"/>
        <end position="28"/>
    </location>
</feature>
<dbReference type="SUPFAM" id="SSF81296">
    <property type="entry name" value="E set domains"/>
    <property type="match status" value="2"/>
</dbReference>
<dbReference type="PANTHER" id="PTHR36453:SF1">
    <property type="entry name" value="RIGHT HANDED BETA HELIX DOMAIN-CONTAINING PROTEIN"/>
    <property type="match status" value="1"/>
</dbReference>
<accession>A0A7X0VT52</accession>
<dbReference type="InterPro" id="IPR014756">
    <property type="entry name" value="Ig_E-set"/>
</dbReference>
<dbReference type="SMART" id="SM00710">
    <property type="entry name" value="PbH1"/>
    <property type="match status" value="5"/>
</dbReference>
<dbReference type="Gene3D" id="1.20.1270.90">
    <property type="entry name" value="AF1782-like"/>
    <property type="match status" value="1"/>
</dbReference>